<reference evidence="2 3" key="2">
    <citation type="journal article" date="2017" name="Front. Plant Sci.">
        <title>Gene Classification and Mining of Molecular Markers Useful in Red Clover (Trifolium pratense) Breeding.</title>
        <authorList>
            <person name="Istvanek J."/>
            <person name="Dluhosova J."/>
            <person name="Dluhos P."/>
            <person name="Patkova L."/>
            <person name="Nedelnik J."/>
            <person name="Repkova J."/>
        </authorList>
    </citation>
    <scope>NUCLEOTIDE SEQUENCE [LARGE SCALE GENOMIC DNA]</scope>
    <source>
        <strain evidence="3">cv. Tatra</strain>
        <tissue evidence="2">Young leaves</tissue>
    </source>
</reference>
<gene>
    <name evidence="2" type="ORF">L195_g053629</name>
</gene>
<evidence type="ECO:0000313" key="2">
    <source>
        <dbReference type="EMBL" id="PNX63684.1"/>
    </source>
</evidence>
<comment type="caution">
    <text evidence="2">The sequence shown here is derived from an EMBL/GenBank/DDBJ whole genome shotgun (WGS) entry which is preliminary data.</text>
</comment>
<feature type="region of interest" description="Disordered" evidence="1">
    <location>
        <begin position="139"/>
        <end position="161"/>
    </location>
</feature>
<feature type="compositionally biased region" description="Basic and acidic residues" evidence="1">
    <location>
        <begin position="152"/>
        <end position="161"/>
    </location>
</feature>
<reference evidence="2 3" key="1">
    <citation type="journal article" date="2014" name="Am. J. Bot.">
        <title>Genome assembly and annotation for red clover (Trifolium pratense; Fabaceae).</title>
        <authorList>
            <person name="Istvanek J."/>
            <person name="Jaros M."/>
            <person name="Krenek A."/>
            <person name="Repkova J."/>
        </authorList>
    </citation>
    <scope>NUCLEOTIDE SEQUENCE [LARGE SCALE GENOMIC DNA]</scope>
    <source>
        <strain evidence="3">cv. Tatra</strain>
        <tissue evidence="2">Young leaves</tissue>
    </source>
</reference>
<proteinExistence type="predicted"/>
<dbReference type="EMBL" id="ASHM01091134">
    <property type="protein sequence ID" value="PNX63684.1"/>
    <property type="molecule type" value="Genomic_DNA"/>
</dbReference>
<name>A0A2K3KBN6_TRIPR</name>
<accession>A0A2K3KBN6</accession>
<sequence>GGNPNTWEVVNGLVLIVSHKDGVDLKSCKRTTTGAWKMDIGRNTSTPSPTSRAWVKVGVKQLDTWQLAVGGEGCKRIDNKQYLCLTIGIISCNSTPDFKSGGFAGGLNNDGDELGGCDRVWLVNGGFNDGGGARVREETFSGGRGSELMSGDFEKHSGVRR</sequence>
<organism evidence="2 3">
    <name type="scientific">Trifolium pratense</name>
    <name type="common">Red clover</name>
    <dbReference type="NCBI Taxonomy" id="57577"/>
    <lineage>
        <taxon>Eukaryota</taxon>
        <taxon>Viridiplantae</taxon>
        <taxon>Streptophyta</taxon>
        <taxon>Embryophyta</taxon>
        <taxon>Tracheophyta</taxon>
        <taxon>Spermatophyta</taxon>
        <taxon>Magnoliopsida</taxon>
        <taxon>eudicotyledons</taxon>
        <taxon>Gunneridae</taxon>
        <taxon>Pentapetalae</taxon>
        <taxon>rosids</taxon>
        <taxon>fabids</taxon>
        <taxon>Fabales</taxon>
        <taxon>Fabaceae</taxon>
        <taxon>Papilionoideae</taxon>
        <taxon>50 kb inversion clade</taxon>
        <taxon>NPAAA clade</taxon>
        <taxon>Hologalegina</taxon>
        <taxon>IRL clade</taxon>
        <taxon>Trifolieae</taxon>
        <taxon>Trifolium</taxon>
    </lineage>
</organism>
<dbReference type="Proteomes" id="UP000236291">
    <property type="component" value="Unassembled WGS sequence"/>
</dbReference>
<protein>
    <submittedName>
        <fullName evidence="2">Uncharacterized protein</fullName>
    </submittedName>
</protein>
<dbReference type="AlphaFoldDB" id="A0A2K3KBN6"/>
<evidence type="ECO:0000256" key="1">
    <source>
        <dbReference type="SAM" id="MobiDB-lite"/>
    </source>
</evidence>
<evidence type="ECO:0000313" key="3">
    <source>
        <dbReference type="Proteomes" id="UP000236291"/>
    </source>
</evidence>
<feature type="non-terminal residue" evidence="2">
    <location>
        <position position="1"/>
    </location>
</feature>